<comment type="similarity">
    <text evidence="3 9">Belongs to the class-II pyridoxal-phosphate-dependent aminotransferase family. Histidinol-phosphate aminotransferase subfamily.</text>
</comment>
<dbReference type="InterPro" id="IPR004839">
    <property type="entry name" value="Aminotransferase_I/II_large"/>
</dbReference>
<evidence type="ECO:0000313" key="12">
    <source>
        <dbReference type="Proteomes" id="UP000185109"/>
    </source>
</evidence>
<dbReference type="RefSeq" id="WP_074061520.1">
    <property type="nucleotide sequence ID" value="NZ_CP017241.1"/>
</dbReference>
<dbReference type="PANTHER" id="PTHR43643">
    <property type="entry name" value="HISTIDINOL-PHOSPHATE AMINOTRANSFERASE 2"/>
    <property type="match status" value="1"/>
</dbReference>
<evidence type="ECO:0000256" key="4">
    <source>
        <dbReference type="ARBA" id="ARBA00011738"/>
    </source>
</evidence>
<organism evidence="11 12">
    <name type="scientific">Rhizobium etli 8C-3</name>
    <dbReference type="NCBI Taxonomy" id="538025"/>
    <lineage>
        <taxon>Bacteria</taxon>
        <taxon>Pseudomonadati</taxon>
        <taxon>Pseudomonadota</taxon>
        <taxon>Alphaproteobacteria</taxon>
        <taxon>Hyphomicrobiales</taxon>
        <taxon>Rhizobiaceae</taxon>
        <taxon>Rhizobium/Agrobacterium group</taxon>
        <taxon>Rhizobium</taxon>
    </lineage>
</organism>
<evidence type="ECO:0000256" key="2">
    <source>
        <dbReference type="ARBA" id="ARBA00005011"/>
    </source>
</evidence>
<evidence type="ECO:0000256" key="5">
    <source>
        <dbReference type="ARBA" id="ARBA00022576"/>
    </source>
</evidence>
<keyword evidence="9" id="KW-0028">Amino-acid biosynthesis</keyword>
<reference evidence="11 12" key="1">
    <citation type="submission" date="2016-09" db="EMBL/GenBank/DDBJ databases">
        <title>The complete genome sequences of Rhizobium gallicum, symbiovars gallicum and phaseoli, symbionts associated to common bean (Phaseolus vulgaris).</title>
        <authorList>
            <person name="Bustos P."/>
            <person name="Santamaria R.I."/>
            <person name="Perez-Carrascal O.M."/>
            <person name="Juarez S."/>
            <person name="Lozano L."/>
            <person name="Martinez-Flores I."/>
            <person name="Martinez-Romero E."/>
            <person name="Cevallos M."/>
            <person name="Romero D."/>
            <person name="Davila G."/>
            <person name="Gonzalez V."/>
        </authorList>
    </citation>
    <scope>NUCLEOTIDE SEQUENCE [LARGE SCALE GENOMIC DNA]</scope>
    <source>
        <strain evidence="11 12">8C-3</strain>
    </source>
</reference>
<dbReference type="CDD" id="cd00609">
    <property type="entry name" value="AAT_like"/>
    <property type="match status" value="1"/>
</dbReference>
<name>A0A1L5P4P5_RHIET</name>
<dbReference type="NCBIfam" id="NF003496">
    <property type="entry name" value="PRK05166.1"/>
    <property type="match status" value="1"/>
</dbReference>
<dbReference type="Gene3D" id="3.90.1150.10">
    <property type="entry name" value="Aspartate Aminotransferase, domain 1"/>
    <property type="match status" value="1"/>
</dbReference>
<evidence type="ECO:0000256" key="8">
    <source>
        <dbReference type="ARBA" id="ARBA00047481"/>
    </source>
</evidence>
<dbReference type="AlphaFoldDB" id="A0A1L5P4P5"/>
<dbReference type="InterPro" id="IPR015421">
    <property type="entry name" value="PyrdxlP-dep_Trfase_major"/>
</dbReference>
<dbReference type="InterPro" id="IPR015422">
    <property type="entry name" value="PyrdxlP-dep_Trfase_small"/>
</dbReference>
<dbReference type="PROSITE" id="PS00599">
    <property type="entry name" value="AA_TRANSFER_CLASS_2"/>
    <property type="match status" value="1"/>
</dbReference>
<dbReference type="Proteomes" id="UP000185109">
    <property type="component" value="Chromosome"/>
</dbReference>
<dbReference type="EC" id="2.6.1.9" evidence="9"/>
<dbReference type="EMBL" id="CP017241">
    <property type="protein sequence ID" value="APO75121.1"/>
    <property type="molecule type" value="Genomic_DNA"/>
</dbReference>
<dbReference type="InterPro" id="IPR015424">
    <property type="entry name" value="PyrdxlP-dep_Trfase"/>
</dbReference>
<dbReference type="InterPro" id="IPR005861">
    <property type="entry name" value="HisP_aminotrans"/>
</dbReference>
<evidence type="ECO:0000256" key="7">
    <source>
        <dbReference type="ARBA" id="ARBA00022898"/>
    </source>
</evidence>
<comment type="cofactor">
    <cofactor evidence="1 9">
        <name>pyridoxal 5'-phosphate</name>
        <dbReference type="ChEBI" id="CHEBI:597326"/>
    </cofactor>
</comment>
<feature type="domain" description="Aminotransferase class I/classII large" evidence="10">
    <location>
        <begin position="35"/>
        <end position="363"/>
    </location>
</feature>
<dbReference type="UniPathway" id="UPA00031">
    <property type="reaction ID" value="UER00012"/>
</dbReference>
<keyword evidence="6 9" id="KW-0808">Transferase</keyword>
<dbReference type="NCBIfam" id="TIGR01141">
    <property type="entry name" value="hisC"/>
    <property type="match status" value="1"/>
</dbReference>
<evidence type="ECO:0000256" key="9">
    <source>
        <dbReference type="HAMAP-Rule" id="MF_01023"/>
    </source>
</evidence>
<dbReference type="Gene3D" id="3.40.640.10">
    <property type="entry name" value="Type I PLP-dependent aspartate aminotransferase-like (Major domain)"/>
    <property type="match status" value="1"/>
</dbReference>
<keyword evidence="9" id="KW-0368">Histidine biosynthesis</keyword>
<protein>
    <recommendedName>
        <fullName evidence="9">Histidinol-phosphate aminotransferase</fullName>
        <ecNumber evidence="9">2.6.1.9</ecNumber>
    </recommendedName>
    <alternativeName>
        <fullName evidence="9">Imidazole acetol-phosphate transaminase</fullName>
    </alternativeName>
</protein>
<dbReference type="HAMAP" id="MF_01023">
    <property type="entry name" value="HisC_aminotrans_2"/>
    <property type="match status" value="1"/>
</dbReference>
<comment type="pathway">
    <text evidence="2 9">Amino-acid biosynthesis; L-histidine biosynthesis; L-histidine from 5-phospho-alpha-D-ribose 1-diphosphate: step 7/9.</text>
</comment>
<comment type="subunit">
    <text evidence="4 9">Homodimer.</text>
</comment>
<evidence type="ECO:0000313" key="11">
    <source>
        <dbReference type="EMBL" id="APO75121.1"/>
    </source>
</evidence>
<dbReference type="Pfam" id="PF00155">
    <property type="entry name" value="Aminotran_1_2"/>
    <property type="match status" value="1"/>
</dbReference>
<dbReference type="SUPFAM" id="SSF53383">
    <property type="entry name" value="PLP-dependent transferases"/>
    <property type="match status" value="1"/>
</dbReference>
<accession>A0A1L5P4P5</accession>
<proteinExistence type="inferred from homology"/>
<sequence length="378" mass="40921">MANASSPIREEIRSIAPYNAGLTLEEVRAKYHIDDIAKLGSNENPLGPSPMVRTLFPDIGELARLYPDPQGRALCARLAANFDVEANQVILGNGSEDLIAVICRSVVRPADTMATLYPSFPLHEDYVTLMGGKVERVTVTADLTIDMNALLAAIARKPRMLMFSNPMNPVGSWLTPSELAKAIAALDPETLIVVDEAYAEYAAGDDYPSAADMLKDSGCNWVVLRTFSKAYGLAGLRIGYGIVSDGGLCDFFNRARTPFNTNAIAQVSAISALDDAGHLKRSIEAASLERQRMAASLAAMGYRMAPSKCNFLFVDTGKNSTQLAVALLERGVIVKPWKQTGFETFIRVSVGSIRENDHFLRALKDAGAQGSSPALFRR</sequence>
<evidence type="ECO:0000256" key="3">
    <source>
        <dbReference type="ARBA" id="ARBA00007970"/>
    </source>
</evidence>
<evidence type="ECO:0000256" key="1">
    <source>
        <dbReference type="ARBA" id="ARBA00001933"/>
    </source>
</evidence>
<gene>
    <name evidence="11" type="primary">hisC-2</name>
    <name evidence="9" type="synonym">hisC</name>
    <name evidence="11" type="ORF">AM571_CH02312</name>
</gene>
<keyword evidence="7 9" id="KW-0663">Pyridoxal phosphate</keyword>
<evidence type="ECO:0000256" key="6">
    <source>
        <dbReference type="ARBA" id="ARBA00022679"/>
    </source>
</evidence>
<keyword evidence="5 9" id="KW-0032">Aminotransferase</keyword>
<dbReference type="InterPro" id="IPR001917">
    <property type="entry name" value="Aminotrans_II_pyridoxalP_BS"/>
</dbReference>
<evidence type="ECO:0000259" key="10">
    <source>
        <dbReference type="Pfam" id="PF00155"/>
    </source>
</evidence>
<dbReference type="GO" id="GO:0030170">
    <property type="term" value="F:pyridoxal phosphate binding"/>
    <property type="evidence" value="ECO:0007669"/>
    <property type="project" value="InterPro"/>
</dbReference>
<comment type="catalytic activity">
    <reaction evidence="8 9">
        <text>L-histidinol phosphate + 2-oxoglutarate = 3-(imidazol-4-yl)-2-oxopropyl phosphate + L-glutamate</text>
        <dbReference type="Rhea" id="RHEA:23744"/>
        <dbReference type="ChEBI" id="CHEBI:16810"/>
        <dbReference type="ChEBI" id="CHEBI:29985"/>
        <dbReference type="ChEBI" id="CHEBI:57766"/>
        <dbReference type="ChEBI" id="CHEBI:57980"/>
        <dbReference type="EC" id="2.6.1.9"/>
    </reaction>
</comment>
<feature type="modified residue" description="N6-(pyridoxal phosphate)lysine" evidence="9">
    <location>
        <position position="229"/>
    </location>
</feature>
<dbReference type="InterPro" id="IPR050106">
    <property type="entry name" value="HistidinolP_aminotransfase"/>
</dbReference>
<dbReference type="GO" id="GO:0004400">
    <property type="term" value="F:histidinol-phosphate transaminase activity"/>
    <property type="evidence" value="ECO:0007669"/>
    <property type="project" value="UniProtKB-UniRule"/>
</dbReference>
<dbReference type="GO" id="GO:0000105">
    <property type="term" value="P:L-histidine biosynthetic process"/>
    <property type="evidence" value="ECO:0007669"/>
    <property type="project" value="UniProtKB-UniRule"/>
</dbReference>
<dbReference type="PANTHER" id="PTHR43643:SF3">
    <property type="entry name" value="HISTIDINOL-PHOSPHATE AMINOTRANSFERASE"/>
    <property type="match status" value="1"/>
</dbReference>